<accession>A0A2K8SS74</accession>
<keyword evidence="2" id="KW-1185">Reference proteome</keyword>
<protein>
    <submittedName>
        <fullName evidence="1">Uncharacterized protein</fullName>
    </submittedName>
</protein>
<evidence type="ECO:0000313" key="1">
    <source>
        <dbReference type="EMBL" id="AUB38173.1"/>
    </source>
</evidence>
<evidence type="ECO:0000313" key="2">
    <source>
        <dbReference type="Proteomes" id="UP000232003"/>
    </source>
</evidence>
<dbReference type="KEGG" id="nfl:COO91_04138"/>
<dbReference type="Proteomes" id="UP000232003">
    <property type="component" value="Chromosome"/>
</dbReference>
<gene>
    <name evidence="1" type="ORF">COO91_04138</name>
</gene>
<name>A0A2K8SS74_9NOSO</name>
<dbReference type="AlphaFoldDB" id="A0A2K8SS74"/>
<dbReference type="EMBL" id="CP024785">
    <property type="protein sequence ID" value="AUB38173.1"/>
    <property type="molecule type" value="Genomic_DNA"/>
</dbReference>
<proteinExistence type="predicted"/>
<organism evidence="1 2">
    <name type="scientific">Nostoc flagelliforme CCNUN1</name>
    <dbReference type="NCBI Taxonomy" id="2038116"/>
    <lineage>
        <taxon>Bacteria</taxon>
        <taxon>Bacillati</taxon>
        <taxon>Cyanobacteriota</taxon>
        <taxon>Cyanophyceae</taxon>
        <taxon>Nostocales</taxon>
        <taxon>Nostocaceae</taxon>
        <taxon>Nostoc</taxon>
    </lineage>
</organism>
<dbReference type="RefSeq" id="WP_263983887.1">
    <property type="nucleotide sequence ID" value="NZ_CAWNNC010000001.1"/>
</dbReference>
<reference evidence="1 2" key="1">
    <citation type="submission" date="2017-11" db="EMBL/GenBank/DDBJ databases">
        <title>Complete genome of a free-living desiccation-tolerant cyanobacterium and its photosynthetic adaptation to extreme terrestrial habitat.</title>
        <authorList>
            <person name="Shang J."/>
        </authorList>
    </citation>
    <scope>NUCLEOTIDE SEQUENCE [LARGE SCALE GENOMIC DNA]</scope>
    <source>
        <strain evidence="1 2">CCNUN1</strain>
    </source>
</reference>
<sequence>MIKYHSNHFGMASLAHNKKKAIQGRGDRVMLYPGNRSILKVYQQ</sequence>